<protein>
    <recommendedName>
        <fullName evidence="5">Lytic polysaccharide monooxygenase</fullName>
    </recommendedName>
</protein>
<dbReference type="AlphaFoldDB" id="A0A3N4M241"/>
<evidence type="ECO:0008006" key="5">
    <source>
        <dbReference type="Google" id="ProtNLM"/>
    </source>
</evidence>
<keyword evidence="4" id="KW-1185">Reference proteome</keyword>
<evidence type="ECO:0000313" key="3">
    <source>
        <dbReference type="EMBL" id="RPB29246.1"/>
    </source>
</evidence>
<feature type="compositionally biased region" description="Low complexity" evidence="1">
    <location>
        <begin position="322"/>
        <end position="361"/>
    </location>
</feature>
<dbReference type="STRING" id="1051890.A0A3N4M241"/>
<dbReference type="EMBL" id="ML121528">
    <property type="protein sequence ID" value="RPB29246.1"/>
    <property type="molecule type" value="Genomic_DNA"/>
</dbReference>
<organism evidence="3 4">
    <name type="scientific">Terfezia boudieri ATCC MYA-4762</name>
    <dbReference type="NCBI Taxonomy" id="1051890"/>
    <lineage>
        <taxon>Eukaryota</taxon>
        <taxon>Fungi</taxon>
        <taxon>Dikarya</taxon>
        <taxon>Ascomycota</taxon>
        <taxon>Pezizomycotina</taxon>
        <taxon>Pezizomycetes</taxon>
        <taxon>Pezizales</taxon>
        <taxon>Pezizaceae</taxon>
        <taxon>Terfezia</taxon>
    </lineage>
</organism>
<dbReference type="PANTHER" id="PTHR36182">
    <property type="entry name" value="PROTEIN, PUTATIVE (AFU_ORTHOLOGUE AFUA_6G10930)-RELATED"/>
    <property type="match status" value="1"/>
</dbReference>
<feature type="signal peptide" evidence="2">
    <location>
        <begin position="1"/>
        <end position="25"/>
    </location>
</feature>
<keyword evidence="2" id="KW-0732">Signal</keyword>
<feature type="region of interest" description="Disordered" evidence="1">
    <location>
        <begin position="278"/>
        <end position="366"/>
    </location>
</feature>
<dbReference type="Proteomes" id="UP000267821">
    <property type="component" value="Unassembled WGS sequence"/>
</dbReference>
<sequence length="414" mass="43547">MSLRTTNMLIYLIAMYFIFALNVSAHMVMSEPPPINYKTSPYYDVSKADFDYTAPLSPSGSNYPCRGMLKYLGTTVAQSVRTYSPGGTYELKFDGSATHAGGSCQVSLSYDQGATWKAFKSFIGGCVGIQPGGSQAFQFTIPSDAPQGEALFGWTWFNHEGNREMYMNCAVVTIGSSKKLAKRSLSGPDMFIANIGNGCSTAAGKDVYFPLPGSDVQFGGNAANQAAPIGNCGKVLYSPPPTNTGGNTGGNTGNTGNLLPPKVVSSDVRRESPKYTFPATTLDTLPEPTPATPKDIPDTLNTENPPSTSNYRNPLPVVTNISGNNQGGTNTPTTTNDGNGGNNVPNPTNTYTTTSPTSKPNEGLVGGNEGLSKDCAYWKSQGYTCSGAISSLGLGVGSLWWKAVPLVAFGAVLL</sequence>
<dbReference type="PANTHER" id="PTHR36182:SF1">
    <property type="entry name" value="PROTEIN, PUTATIVE (AFU_ORTHOLOGUE AFUA_6G10930)-RELATED"/>
    <property type="match status" value="1"/>
</dbReference>
<evidence type="ECO:0000256" key="2">
    <source>
        <dbReference type="SAM" id="SignalP"/>
    </source>
</evidence>
<dbReference type="OrthoDB" id="2342176at2759"/>
<dbReference type="Gene3D" id="2.70.50.70">
    <property type="match status" value="1"/>
</dbReference>
<feature type="compositionally biased region" description="Polar residues" evidence="1">
    <location>
        <begin position="299"/>
        <end position="312"/>
    </location>
</feature>
<reference evidence="3 4" key="1">
    <citation type="journal article" date="2018" name="Nat. Ecol. Evol.">
        <title>Pezizomycetes genomes reveal the molecular basis of ectomycorrhizal truffle lifestyle.</title>
        <authorList>
            <person name="Murat C."/>
            <person name="Payen T."/>
            <person name="Noel B."/>
            <person name="Kuo A."/>
            <person name="Morin E."/>
            <person name="Chen J."/>
            <person name="Kohler A."/>
            <person name="Krizsan K."/>
            <person name="Balestrini R."/>
            <person name="Da Silva C."/>
            <person name="Montanini B."/>
            <person name="Hainaut M."/>
            <person name="Levati E."/>
            <person name="Barry K.W."/>
            <person name="Belfiori B."/>
            <person name="Cichocki N."/>
            <person name="Clum A."/>
            <person name="Dockter R.B."/>
            <person name="Fauchery L."/>
            <person name="Guy J."/>
            <person name="Iotti M."/>
            <person name="Le Tacon F."/>
            <person name="Lindquist E.A."/>
            <person name="Lipzen A."/>
            <person name="Malagnac F."/>
            <person name="Mello A."/>
            <person name="Molinier V."/>
            <person name="Miyauchi S."/>
            <person name="Poulain J."/>
            <person name="Riccioni C."/>
            <person name="Rubini A."/>
            <person name="Sitrit Y."/>
            <person name="Splivallo R."/>
            <person name="Traeger S."/>
            <person name="Wang M."/>
            <person name="Zifcakova L."/>
            <person name="Wipf D."/>
            <person name="Zambonelli A."/>
            <person name="Paolocci F."/>
            <person name="Nowrousian M."/>
            <person name="Ottonello S."/>
            <person name="Baldrian P."/>
            <person name="Spatafora J.W."/>
            <person name="Henrissat B."/>
            <person name="Nagy L.G."/>
            <person name="Aury J.M."/>
            <person name="Wincker P."/>
            <person name="Grigoriev I.V."/>
            <person name="Bonfante P."/>
            <person name="Martin F.M."/>
        </authorList>
    </citation>
    <scope>NUCLEOTIDE SEQUENCE [LARGE SCALE GENOMIC DNA]</scope>
    <source>
        <strain evidence="3 4">ATCC MYA-4762</strain>
    </source>
</reference>
<name>A0A3N4M241_9PEZI</name>
<accession>A0A3N4M241</accession>
<feature type="chain" id="PRO_5018088852" description="Lytic polysaccharide monooxygenase" evidence="2">
    <location>
        <begin position="26"/>
        <end position="414"/>
    </location>
</feature>
<proteinExistence type="predicted"/>
<evidence type="ECO:0000256" key="1">
    <source>
        <dbReference type="SAM" id="MobiDB-lite"/>
    </source>
</evidence>
<evidence type="ECO:0000313" key="4">
    <source>
        <dbReference type="Proteomes" id="UP000267821"/>
    </source>
</evidence>
<gene>
    <name evidence="3" type="ORF">L211DRAFT_845236</name>
</gene>
<dbReference type="InParanoid" id="A0A3N4M241"/>